<name>A0A9P9WLJ9_9PEZI</name>
<organism evidence="5 6">
    <name type="scientific">Neoarthrinium moseri</name>
    <dbReference type="NCBI Taxonomy" id="1658444"/>
    <lineage>
        <taxon>Eukaryota</taxon>
        <taxon>Fungi</taxon>
        <taxon>Dikarya</taxon>
        <taxon>Ascomycota</taxon>
        <taxon>Pezizomycotina</taxon>
        <taxon>Sordariomycetes</taxon>
        <taxon>Xylariomycetidae</taxon>
        <taxon>Amphisphaeriales</taxon>
        <taxon>Apiosporaceae</taxon>
        <taxon>Neoarthrinium</taxon>
    </lineage>
</organism>
<dbReference type="GO" id="GO:0004301">
    <property type="term" value="F:epoxide hydrolase activity"/>
    <property type="evidence" value="ECO:0007669"/>
    <property type="project" value="TreeGrafter"/>
</dbReference>
<dbReference type="InterPro" id="IPR010497">
    <property type="entry name" value="Epoxide_hydro_N"/>
</dbReference>
<feature type="active site" description="Proton acceptor" evidence="3">
    <location>
        <position position="330"/>
    </location>
</feature>
<dbReference type="PANTHER" id="PTHR21661">
    <property type="entry name" value="EPOXIDE HYDROLASE 1-RELATED"/>
    <property type="match status" value="1"/>
</dbReference>
<reference evidence="5" key="1">
    <citation type="submission" date="2021-03" db="EMBL/GenBank/DDBJ databases">
        <title>Revisited historic fungal species revealed as producer of novel bioactive compounds through whole genome sequencing and comparative genomics.</title>
        <authorList>
            <person name="Vignolle G.A."/>
            <person name="Hochenegger N."/>
            <person name="Mach R.L."/>
            <person name="Mach-Aigner A.R."/>
            <person name="Javad Rahimi M."/>
            <person name="Salim K.A."/>
            <person name="Chan C.M."/>
            <person name="Lim L.B.L."/>
            <person name="Cai F."/>
            <person name="Druzhinina I.S."/>
            <person name="U'Ren J.M."/>
            <person name="Derntl C."/>
        </authorList>
    </citation>
    <scope>NUCLEOTIDE SEQUENCE</scope>
    <source>
        <strain evidence="5">TUCIM 5799</strain>
    </source>
</reference>
<keyword evidence="6" id="KW-1185">Reference proteome</keyword>
<evidence type="ECO:0000256" key="1">
    <source>
        <dbReference type="ARBA" id="ARBA00010088"/>
    </source>
</evidence>
<evidence type="ECO:0000256" key="3">
    <source>
        <dbReference type="PIRSR" id="PIRSR001112-1"/>
    </source>
</evidence>
<keyword evidence="2" id="KW-0378">Hydrolase</keyword>
<evidence type="ECO:0000256" key="2">
    <source>
        <dbReference type="ARBA" id="ARBA00022801"/>
    </source>
</evidence>
<dbReference type="PANTHER" id="PTHR21661:SF79">
    <property type="entry name" value="EPOXIDE HYDROLASE"/>
    <property type="match status" value="1"/>
</dbReference>
<dbReference type="EMBL" id="JAFIMR010000015">
    <property type="protein sequence ID" value="KAI1869400.1"/>
    <property type="molecule type" value="Genomic_DNA"/>
</dbReference>
<dbReference type="InterPro" id="IPR000639">
    <property type="entry name" value="Epox_hydrolase-like"/>
</dbReference>
<feature type="domain" description="Epoxide hydrolase N-terminal" evidence="4">
    <location>
        <begin position="3"/>
        <end position="75"/>
    </location>
</feature>
<protein>
    <recommendedName>
        <fullName evidence="4">Epoxide hydrolase N-terminal domain-containing protein</fullName>
    </recommendedName>
</protein>
<sequence length="353" mass="40943">MTTGPRLVWVHKLYDKWSNGFDWEAAQRRISAWKHYTTEIEGLRIHFVHQPARKNKNKAITLLLVHGWPDSWYEFSLCIDPLSNPEGNDQSFHAVVASIPGFTWSSGPPRNWTLQDTARVFDQLMQGLGYASYVAQGGDWGHWVVRELGANYEKTCKAVHTNMCPSMPPLPKEQWTERENTAQAMTNWWLGKPRYEWHMGYAVEMCTRPQTIGIALSDSPVGITMWVGEKYYELVDHKYRNLDDKDFVDDLCTTLCLYFFTSPIVMTSCLCYTNNVRHEDYVYFNTKPENTIKVPFRFSSFRYDITPVTRRAAATTGDCQWFKEYGHGGHFAALESSGELVHDLRECFSELWK</sequence>
<comment type="caution">
    <text evidence="5">The sequence shown here is derived from an EMBL/GenBank/DDBJ whole genome shotgun (WGS) entry which is preliminary data.</text>
</comment>
<dbReference type="AlphaFoldDB" id="A0A9P9WLJ9"/>
<evidence type="ECO:0000313" key="6">
    <source>
        <dbReference type="Proteomes" id="UP000829685"/>
    </source>
</evidence>
<evidence type="ECO:0000313" key="5">
    <source>
        <dbReference type="EMBL" id="KAI1869400.1"/>
    </source>
</evidence>
<dbReference type="PIRSF" id="PIRSF001112">
    <property type="entry name" value="Epoxide_hydrolase"/>
    <property type="match status" value="1"/>
</dbReference>
<dbReference type="GO" id="GO:0097176">
    <property type="term" value="P:epoxide metabolic process"/>
    <property type="evidence" value="ECO:0007669"/>
    <property type="project" value="TreeGrafter"/>
</dbReference>
<dbReference type="Pfam" id="PF06441">
    <property type="entry name" value="EHN"/>
    <property type="match status" value="1"/>
</dbReference>
<accession>A0A9P9WLJ9</accession>
<dbReference type="InterPro" id="IPR029058">
    <property type="entry name" value="AB_hydrolase_fold"/>
</dbReference>
<proteinExistence type="inferred from homology"/>
<dbReference type="InterPro" id="IPR016292">
    <property type="entry name" value="Epoxide_hydrolase"/>
</dbReference>
<gene>
    <name evidence="5" type="ORF">JX265_006490</name>
</gene>
<dbReference type="SUPFAM" id="SSF53474">
    <property type="entry name" value="alpha/beta-Hydrolases"/>
    <property type="match status" value="1"/>
</dbReference>
<comment type="similarity">
    <text evidence="1">Belongs to the peptidase S33 family.</text>
</comment>
<dbReference type="Proteomes" id="UP000829685">
    <property type="component" value="Unassembled WGS sequence"/>
</dbReference>
<evidence type="ECO:0000259" key="4">
    <source>
        <dbReference type="Pfam" id="PF06441"/>
    </source>
</evidence>
<feature type="active site" description="Proton donor" evidence="3">
    <location>
        <position position="272"/>
    </location>
</feature>
<feature type="active site" description="Nucleophile" evidence="3">
    <location>
        <position position="139"/>
    </location>
</feature>
<dbReference type="PRINTS" id="PR00412">
    <property type="entry name" value="EPOXHYDRLASE"/>
</dbReference>
<dbReference type="Gene3D" id="3.40.50.1820">
    <property type="entry name" value="alpha/beta hydrolase"/>
    <property type="match status" value="1"/>
</dbReference>